<feature type="compositionally biased region" description="Low complexity" evidence="1">
    <location>
        <begin position="1"/>
        <end position="35"/>
    </location>
</feature>
<evidence type="ECO:0000313" key="4">
    <source>
        <dbReference type="Proteomes" id="UP001499930"/>
    </source>
</evidence>
<dbReference type="Gene3D" id="1.10.10.10">
    <property type="entry name" value="Winged helix-like DNA-binding domain superfamily/Winged helix DNA-binding domain"/>
    <property type="match status" value="1"/>
</dbReference>
<organism evidence="3 4">
    <name type="scientific">Streptosporangium longisporum</name>
    <dbReference type="NCBI Taxonomy" id="46187"/>
    <lineage>
        <taxon>Bacteria</taxon>
        <taxon>Bacillati</taxon>
        <taxon>Actinomycetota</taxon>
        <taxon>Actinomycetes</taxon>
        <taxon>Streptosporangiales</taxon>
        <taxon>Streptosporangiaceae</taxon>
        <taxon>Streptosporangium</taxon>
    </lineage>
</organism>
<proteinExistence type="predicted"/>
<protein>
    <recommendedName>
        <fullName evidence="2">HTH marR-type domain-containing protein</fullName>
    </recommendedName>
</protein>
<dbReference type="InterPro" id="IPR011991">
    <property type="entry name" value="ArsR-like_HTH"/>
</dbReference>
<dbReference type="CDD" id="cd00090">
    <property type="entry name" value="HTH_ARSR"/>
    <property type="match status" value="1"/>
</dbReference>
<dbReference type="PANTHER" id="PTHR33164:SF99">
    <property type="entry name" value="MARR FAMILY REGULATORY PROTEIN"/>
    <property type="match status" value="1"/>
</dbReference>
<dbReference type="PROSITE" id="PS50995">
    <property type="entry name" value="HTH_MARR_2"/>
    <property type="match status" value="1"/>
</dbReference>
<sequence>MTSDPPSSAGSAGSAGSSSSSGSVDSPGFAVSSGSPTPPVVPDPPSSASSPGFELPLRLFLGFRILIDELHAELARRGHPDLRPMHGFVMQAIGSRGTTAVELGRRLGVSKQAAGKTVDTLERLGYVERAHDPDDARRKIVRLTGRGVDSLVLSARIFDDLRAGWARTLGEDRLRALEADLRAVTPLDVFRLDVPGWFGGY</sequence>
<accession>A0ABP6KTV8</accession>
<gene>
    <name evidence="3" type="ORF">GCM10017559_50510</name>
</gene>
<evidence type="ECO:0000259" key="2">
    <source>
        <dbReference type="PROSITE" id="PS50995"/>
    </source>
</evidence>
<dbReference type="SMART" id="SM00347">
    <property type="entry name" value="HTH_MARR"/>
    <property type="match status" value="1"/>
</dbReference>
<name>A0ABP6KTV8_9ACTN</name>
<keyword evidence="4" id="KW-1185">Reference proteome</keyword>
<dbReference type="Proteomes" id="UP001499930">
    <property type="component" value="Unassembled WGS sequence"/>
</dbReference>
<feature type="domain" description="HTH marR-type" evidence="2">
    <location>
        <begin position="52"/>
        <end position="186"/>
    </location>
</feature>
<dbReference type="InterPro" id="IPR039422">
    <property type="entry name" value="MarR/SlyA-like"/>
</dbReference>
<dbReference type="InterPro" id="IPR036390">
    <property type="entry name" value="WH_DNA-bd_sf"/>
</dbReference>
<feature type="region of interest" description="Disordered" evidence="1">
    <location>
        <begin position="1"/>
        <end position="49"/>
    </location>
</feature>
<dbReference type="InterPro" id="IPR036388">
    <property type="entry name" value="WH-like_DNA-bd_sf"/>
</dbReference>
<dbReference type="SUPFAM" id="SSF46785">
    <property type="entry name" value="Winged helix' DNA-binding domain"/>
    <property type="match status" value="1"/>
</dbReference>
<feature type="compositionally biased region" description="Pro residues" evidence="1">
    <location>
        <begin position="36"/>
        <end position="45"/>
    </location>
</feature>
<comment type="caution">
    <text evidence="3">The sequence shown here is derived from an EMBL/GenBank/DDBJ whole genome shotgun (WGS) entry which is preliminary data.</text>
</comment>
<dbReference type="InterPro" id="IPR000835">
    <property type="entry name" value="HTH_MarR-typ"/>
</dbReference>
<dbReference type="PANTHER" id="PTHR33164">
    <property type="entry name" value="TRANSCRIPTIONAL REGULATOR, MARR FAMILY"/>
    <property type="match status" value="1"/>
</dbReference>
<dbReference type="EMBL" id="BAAAWD010000014">
    <property type="protein sequence ID" value="GAA3020075.1"/>
    <property type="molecule type" value="Genomic_DNA"/>
</dbReference>
<evidence type="ECO:0000256" key="1">
    <source>
        <dbReference type="SAM" id="MobiDB-lite"/>
    </source>
</evidence>
<dbReference type="Pfam" id="PF12802">
    <property type="entry name" value="MarR_2"/>
    <property type="match status" value="1"/>
</dbReference>
<reference evidence="4" key="1">
    <citation type="journal article" date="2019" name="Int. J. Syst. Evol. Microbiol.">
        <title>The Global Catalogue of Microorganisms (GCM) 10K type strain sequencing project: providing services to taxonomists for standard genome sequencing and annotation.</title>
        <authorList>
            <consortium name="The Broad Institute Genomics Platform"/>
            <consortium name="The Broad Institute Genome Sequencing Center for Infectious Disease"/>
            <person name="Wu L."/>
            <person name="Ma J."/>
        </authorList>
    </citation>
    <scope>NUCLEOTIDE SEQUENCE [LARGE SCALE GENOMIC DNA]</scope>
    <source>
        <strain evidence="4">JCM 3106</strain>
    </source>
</reference>
<evidence type="ECO:0000313" key="3">
    <source>
        <dbReference type="EMBL" id="GAA3020075.1"/>
    </source>
</evidence>
<dbReference type="PRINTS" id="PR00598">
    <property type="entry name" value="HTHMARR"/>
</dbReference>